<evidence type="ECO:0000256" key="1">
    <source>
        <dbReference type="SAM" id="MobiDB-lite"/>
    </source>
</evidence>
<feature type="region of interest" description="Disordered" evidence="1">
    <location>
        <begin position="47"/>
        <end position="76"/>
    </location>
</feature>
<protein>
    <submittedName>
        <fullName evidence="2">Uncharacterized protein</fullName>
    </submittedName>
</protein>
<gene>
    <name evidence="2" type="ORF">ACAOBT_LOCUS8909</name>
</gene>
<sequence length="122" mass="14812">MLTRSSRNNSTKSNAQQNTKEFIGKLLRKNRFPKRHVGGITEVLVSKRRSRRHKSSFTELRRSPRKRQPPKETFNNGKIVVHSPKEYKYWTGRYPEEHDKRTIRHTSRRRNIYKLFKEMLFK</sequence>
<organism evidence="2 3">
    <name type="scientific">Acanthoscelides obtectus</name>
    <name type="common">Bean weevil</name>
    <name type="synonym">Bruchus obtectus</name>
    <dbReference type="NCBI Taxonomy" id="200917"/>
    <lineage>
        <taxon>Eukaryota</taxon>
        <taxon>Metazoa</taxon>
        <taxon>Ecdysozoa</taxon>
        <taxon>Arthropoda</taxon>
        <taxon>Hexapoda</taxon>
        <taxon>Insecta</taxon>
        <taxon>Pterygota</taxon>
        <taxon>Neoptera</taxon>
        <taxon>Endopterygota</taxon>
        <taxon>Coleoptera</taxon>
        <taxon>Polyphaga</taxon>
        <taxon>Cucujiformia</taxon>
        <taxon>Chrysomeloidea</taxon>
        <taxon>Chrysomelidae</taxon>
        <taxon>Bruchinae</taxon>
        <taxon>Bruchini</taxon>
        <taxon>Acanthoscelides</taxon>
    </lineage>
</organism>
<name>A0A9P0KDB2_ACAOB</name>
<reference evidence="2" key="1">
    <citation type="submission" date="2022-03" db="EMBL/GenBank/DDBJ databases">
        <authorList>
            <person name="Sayadi A."/>
        </authorList>
    </citation>
    <scope>NUCLEOTIDE SEQUENCE</scope>
</reference>
<dbReference type="AlphaFoldDB" id="A0A9P0KDB2"/>
<feature type="compositionally biased region" description="Low complexity" evidence="1">
    <location>
        <begin position="1"/>
        <end position="14"/>
    </location>
</feature>
<keyword evidence="3" id="KW-1185">Reference proteome</keyword>
<evidence type="ECO:0000313" key="2">
    <source>
        <dbReference type="EMBL" id="CAH1970410.1"/>
    </source>
</evidence>
<feature type="region of interest" description="Disordered" evidence="1">
    <location>
        <begin position="1"/>
        <end position="20"/>
    </location>
</feature>
<dbReference type="OrthoDB" id="339325at2759"/>
<dbReference type="EMBL" id="CAKOFQ010006774">
    <property type="protein sequence ID" value="CAH1970410.1"/>
    <property type="molecule type" value="Genomic_DNA"/>
</dbReference>
<comment type="caution">
    <text evidence="2">The sequence shown here is derived from an EMBL/GenBank/DDBJ whole genome shotgun (WGS) entry which is preliminary data.</text>
</comment>
<dbReference type="Proteomes" id="UP001152888">
    <property type="component" value="Unassembled WGS sequence"/>
</dbReference>
<proteinExistence type="predicted"/>
<evidence type="ECO:0000313" key="3">
    <source>
        <dbReference type="Proteomes" id="UP001152888"/>
    </source>
</evidence>
<accession>A0A9P0KDB2</accession>